<sequence>MTPTNTAKPVAAKPVAPKPVAANSGPLPFGTFDQLAFFAILAFALYLRLPYMTQPLVDVFSWREASTAMIAENYWQHGWNIFLPEVNWSGPGPSYQGREFGLYGYLVAILNAVFGWHDWFGRLVAIGFGLLTVFALHRLVALIWDERHAHAAALAYAVMPGAIAIESSVLPDPAMLGLITLGIWLYARAWAAGSKAYPVWAALAFTLGALSKLPGLGVGLAILWLMVLSLLRGDRTTFLRTLIAVAIGLAAIIGYYAWAIHLGRSTPPYHVAGSGYVWDHGLSAFIAEAFYAQSLWDISIWWFYGYAFLALIALGLWLPPRFAKEEPRAPGLTRLPYVWLLAAIIVYLCAAKEISTNPWNLHLFHVPLAIFAGRALILLAELGGVSFPSLAGVARFIVMGAILAALSQFQILPRLKTPQGEEARLMGQAIDRLAGPDDLVVTISPEVGDPIAVYYSRRNGWTLPPGGGASDWSTFAEDDATPIAQLNDMKSQGARWFGVTRNAEDRLDRPFLEHHAGVIAYLDQTAERVLETPEFILFRLQ</sequence>
<feature type="transmembrane region" description="Helical" evidence="8">
    <location>
        <begin position="199"/>
        <end position="226"/>
    </location>
</feature>
<dbReference type="InterPro" id="IPR038731">
    <property type="entry name" value="RgtA/B/C-like"/>
</dbReference>
<feature type="transmembrane region" description="Helical" evidence="8">
    <location>
        <begin position="238"/>
        <end position="258"/>
    </location>
</feature>
<keyword evidence="3 10" id="KW-0328">Glycosyltransferase</keyword>
<dbReference type="Proteomes" id="UP000199630">
    <property type="component" value="Unassembled WGS sequence"/>
</dbReference>
<evidence type="ECO:0000256" key="2">
    <source>
        <dbReference type="ARBA" id="ARBA00022475"/>
    </source>
</evidence>
<gene>
    <name evidence="10" type="ORF">SAMN04487991_1481</name>
</gene>
<dbReference type="AlphaFoldDB" id="A0A1I3NUM0"/>
<evidence type="ECO:0000256" key="4">
    <source>
        <dbReference type="ARBA" id="ARBA00022679"/>
    </source>
</evidence>
<comment type="subcellular location">
    <subcellularLocation>
        <location evidence="1">Cell membrane</location>
        <topology evidence="1">Multi-pass membrane protein</topology>
    </subcellularLocation>
</comment>
<feature type="transmembrane region" description="Helical" evidence="8">
    <location>
        <begin position="151"/>
        <end position="169"/>
    </location>
</feature>
<evidence type="ECO:0000256" key="8">
    <source>
        <dbReference type="SAM" id="Phobius"/>
    </source>
</evidence>
<reference evidence="11" key="1">
    <citation type="submission" date="2016-10" db="EMBL/GenBank/DDBJ databases">
        <authorList>
            <person name="Varghese N."/>
            <person name="Submissions S."/>
        </authorList>
    </citation>
    <scope>NUCLEOTIDE SEQUENCE [LARGE SCALE GENOMIC DNA]</scope>
    <source>
        <strain evidence="11">DSM 26471</strain>
    </source>
</reference>
<keyword evidence="6 8" id="KW-1133">Transmembrane helix</keyword>
<dbReference type="GO" id="GO:0016763">
    <property type="term" value="F:pentosyltransferase activity"/>
    <property type="evidence" value="ECO:0007669"/>
    <property type="project" value="TreeGrafter"/>
</dbReference>
<feature type="transmembrane region" description="Helical" evidence="8">
    <location>
        <begin position="386"/>
        <end position="406"/>
    </location>
</feature>
<evidence type="ECO:0000256" key="6">
    <source>
        <dbReference type="ARBA" id="ARBA00022989"/>
    </source>
</evidence>
<evidence type="ECO:0000259" key="9">
    <source>
        <dbReference type="Pfam" id="PF13231"/>
    </source>
</evidence>
<dbReference type="Pfam" id="PF13231">
    <property type="entry name" value="PMT_2"/>
    <property type="match status" value="1"/>
</dbReference>
<keyword evidence="5 8" id="KW-0812">Transmembrane</keyword>
<proteinExistence type="predicted"/>
<evidence type="ECO:0000256" key="1">
    <source>
        <dbReference type="ARBA" id="ARBA00004651"/>
    </source>
</evidence>
<feature type="transmembrane region" description="Helical" evidence="8">
    <location>
        <begin position="175"/>
        <end position="192"/>
    </location>
</feature>
<dbReference type="GO" id="GO:0005886">
    <property type="term" value="C:plasma membrane"/>
    <property type="evidence" value="ECO:0007669"/>
    <property type="project" value="UniProtKB-SubCell"/>
</dbReference>
<evidence type="ECO:0000313" key="10">
    <source>
        <dbReference type="EMBL" id="SFJ13018.1"/>
    </source>
</evidence>
<dbReference type="PANTHER" id="PTHR33908:SF11">
    <property type="entry name" value="MEMBRANE PROTEIN"/>
    <property type="match status" value="1"/>
</dbReference>
<evidence type="ECO:0000256" key="7">
    <source>
        <dbReference type="ARBA" id="ARBA00023136"/>
    </source>
</evidence>
<accession>A0A1I3NUM0</accession>
<name>A0A1I3NUM0_9RHOB</name>
<feature type="domain" description="Glycosyltransferase RgtA/B/C/D-like" evidence="9">
    <location>
        <begin position="103"/>
        <end position="256"/>
    </location>
</feature>
<feature type="transmembrane region" description="Helical" evidence="8">
    <location>
        <begin position="331"/>
        <end position="350"/>
    </location>
</feature>
<organism evidence="10 11">
    <name type="scientific">Celeribacter neptunius</name>
    <dbReference type="NCBI Taxonomy" id="588602"/>
    <lineage>
        <taxon>Bacteria</taxon>
        <taxon>Pseudomonadati</taxon>
        <taxon>Pseudomonadota</taxon>
        <taxon>Alphaproteobacteria</taxon>
        <taxon>Rhodobacterales</taxon>
        <taxon>Roseobacteraceae</taxon>
        <taxon>Celeribacter</taxon>
    </lineage>
</organism>
<protein>
    <submittedName>
        <fullName evidence="10">Dolichyl-phosphate-mannose-protein mannosyltransferase</fullName>
    </submittedName>
</protein>
<evidence type="ECO:0000313" key="11">
    <source>
        <dbReference type="Proteomes" id="UP000199630"/>
    </source>
</evidence>
<dbReference type="GO" id="GO:0009103">
    <property type="term" value="P:lipopolysaccharide biosynthetic process"/>
    <property type="evidence" value="ECO:0007669"/>
    <property type="project" value="UniProtKB-ARBA"/>
</dbReference>
<keyword evidence="7 8" id="KW-0472">Membrane</keyword>
<keyword evidence="11" id="KW-1185">Reference proteome</keyword>
<feature type="transmembrane region" description="Helical" evidence="8">
    <location>
        <begin position="300"/>
        <end position="319"/>
    </location>
</feature>
<dbReference type="InterPro" id="IPR050297">
    <property type="entry name" value="LipidA_mod_glycosyltrf_83"/>
</dbReference>
<dbReference type="PANTHER" id="PTHR33908">
    <property type="entry name" value="MANNOSYLTRANSFERASE YKCB-RELATED"/>
    <property type="match status" value="1"/>
</dbReference>
<feature type="transmembrane region" description="Helical" evidence="8">
    <location>
        <begin position="123"/>
        <end position="144"/>
    </location>
</feature>
<keyword evidence="2" id="KW-1003">Cell membrane</keyword>
<dbReference type="STRING" id="588602.SAMN04487991_1481"/>
<keyword evidence="4 10" id="KW-0808">Transferase</keyword>
<evidence type="ECO:0000256" key="5">
    <source>
        <dbReference type="ARBA" id="ARBA00022692"/>
    </source>
</evidence>
<feature type="transmembrane region" description="Helical" evidence="8">
    <location>
        <begin position="27"/>
        <end position="47"/>
    </location>
</feature>
<feature type="transmembrane region" description="Helical" evidence="8">
    <location>
        <begin position="362"/>
        <end position="380"/>
    </location>
</feature>
<dbReference type="EMBL" id="FORH01000002">
    <property type="protein sequence ID" value="SFJ13018.1"/>
    <property type="molecule type" value="Genomic_DNA"/>
</dbReference>
<evidence type="ECO:0000256" key="3">
    <source>
        <dbReference type="ARBA" id="ARBA00022676"/>
    </source>
</evidence>